<dbReference type="PANTHER" id="PTHR23028">
    <property type="entry name" value="ACETYLTRANSFERASE"/>
    <property type="match status" value="1"/>
</dbReference>
<evidence type="ECO:0000313" key="3">
    <source>
        <dbReference type="EMBL" id="RLQ81523.1"/>
    </source>
</evidence>
<accession>A0A3L7IWA8</accession>
<keyword evidence="4" id="KW-0012">Acyltransferase</keyword>
<dbReference type="InterPro" id="IPR050879">
    <property type="entry name" value="Acyltransferase_3"/>
</dbReference>
<feature type="transmembrane region" description="Helical" evidence="1">
    <location>
        <begin position="160"/>
        <end position="180"/>
    </location>
</feature>
<dbReference type="GO" id="GO:0000271">
    <property type="term" value="P:polysaccharide biosynthetic process"/>
    <property type="evidence" value="ECO:0007669"/>
    <property type="project" value="TreeGrafter"/>
</dbReference>
<gene>
    <name evidence="4" type="ORF">D9V28_10870</name>
    <name evidence="3" type="ORF">D9V28_14360</name>
</gene>
<feature type="transmembrane region" description="Helical" evidence="1">
    <location>
        <begin position="93"/>
        <end position="114"/>
    </location>
</feature>
<keyword evidence="4" id="KW-0808">Transferase</keyword>
<keyword evidence="1" id="KW-0812">Transmembrane</keyword>
<dbReference type="InterPro" id="IPR002656">
    <property type="entry name" value="Acyl_transf_3_dom"/>
</dbReference>
<evidence type="ECO:0000259" key="2">
    <source>
        <dbReference type="Pfam" id="PF01757"/>
    </source>
</evidence>
<organism evidence="4 5">
    <name type="scientific">Mycetocola zhadangensis</name>
    <dbReference type="NCBI Taxonomy" id="1164595"/>
    <lineage>
        <taxon>Bacteria</taxon>
        <taxon>Bacillati</taxon>
        <taxon>Actinomycetota</taxon>
        <taxon>Actinomycetes</taxon>
        <taxon>Micrococcales</taxon>
        <taxon>Microbacteriaceae</taxon>
        <taxon>Mycetocola</taxon>
    </lineage>
</organism>
<dbReference type="Pfam" id="PF01757">
    <property type="entry name" value="Acyl_transf_3"/>
    <property type="match status" value="1"/>
</dbReference>
<dbReference type="EMBL" id="RCWJ01000004">
    <property type="protein sequence ID" value="RLQ81523.1"/>
    <property type="molecule type" value="Genomic_DNA"/>
</dbReference>
<evidence type="ECO:0000313" key="4">
    <source>
        <dbReference type="EMBL" id="RLQ82477.1"/>
    </source>
</evidence>
<evidence type="ECO:0000256" key="1">
    <source>
        <dbReference type="SAM" id="Phobius"/>
    </source>
</evidence>
<evidence type="ECO:0000313" key="5">
    <source>
        <dbReference type="Proteomes" id="UP000282460"/>
    </source>
</evidence>
<proteinExistence type="predicted"/>
<dbReference type="Proteomes" id="UP000282460">
    <property type="component" value="Unassembled WGS sequence"/>
</dbReference>
<dbReference type="AlphaFoldDB" id="A0A3L7IWA8"/>
<keyword evidence="5" id="KW-1185">Reference proteome</keyword>
<feature type="transmembrane region" description="Helical" evidence="1">
    <location>
        <begin position="304"/>
        <end position="327"/>
    </location>
</feature>
<feature type="transmembrane region" description="Helical" evidence="1">
    <location>
        <begin position="62"/>
        <end position="81"/>
    </location>
</feature>
<feature type="transmembrane region" description="Helical" evidence="1">
    <location>
        <begin position="12"/>
        <end position="30"/>
    </location>
</feature>
<dbReference type="PANTHER" id="PTHR23028:SF131">
    <property type="entry name" value="BLR2367 PROTEIN"/>
    <property type="match status" value="1"/>
</dbReference>
<keyword evidence="1" id="KW-1133">Transmembrane helix</keyword>
<feature type="transmembrane region" description="Helical" evidence="1">
    <location>
        <begin position="185"/>
        <end position="201"/>
    </location>
</feature>
<feature type="transmembrane region" description="Helical" evidence="1">
    <location>
        <begin position="239"/>
        <end position="258"/>
    </location>
</feature>
<feature type="domain" description="Acyltransferase 3" evidence="2">
    <location>
        <begin position="12"/>
        <end position="351"/>
    </location>
</feature>
<feature type="transmembrane region" description="Helical" evidence="1">
    <location>
        <begin position="333"/>
        <end position="354"/>
    </location>
</feature>
<keyword evidence="1" id="KW-0472">Membrane</keyword>
<dbReference type="GO" id="GO:0016747">
    <property type="term" value="F:acyltransferase activity, transferring groups other than amino-acyl groups"/>
    <property type="evidence" value="ECO:0007669"/>
    <property type="project" value="InterPro"/>
</dbReference>
<feature type="transmembrane region" description="Helical" evidence="1">
    <location>
        <begin position="270"/>
        <end position="292"/>
    </location>
</feature>
<protein>
    <submittedName>
        <fullName evidence="4">Acyltransferase</fullName>
    </submittedName>
</protein>
<dbReference type="EMBL" id="RCWJ01000003">
    <property type="protein sequence ID" value="RLQ82477.1"/>
    <property type="molecule type" value="Genomic_DNA"/>
</dbReference>
<comment type="caution">
    <text evidence="4">The sequence shown here is derived from an EMBL/GenBank/DDBJ whole genome shotgun (WGS) entry which is preliminary data.</text>
</comment>
<sequence length="382" mass="41230">MGKATGETERMHALDGVRGVAAVVVLLYHLTLMARPRLEETAGLWEWITQSPLRPLTAGSEAVLVFFVLSGLVVSIPALSSSFDWLRYYPSRLIRLYLPVVGAVLFAVALIVFVPRLPGAITPDSWLADRVASSVSLSQVIDESSLLPQTYTIVNVLWSLRWEVIFSVLLPVFVVVGLAVRRRRALAAVVSIALMVLGRVIDVDALVYLPTFFLGTLIAVSLPELRAWTDRRNRRGSGLLWGTLAVASVGLLIASWLARPIAPAGSDLSAALWGLAGAGAAGLIVVAIGSPLAKRMLSARLPLWLGRVSFSLYLVHVPVLASVAFVIGDGRWWLVAAISIPASFAIAWLFHVAVETPAHRLARRAGSRVASRHDRVPEPIAS</sequence>
<dbReference type="GO" id="GO:0016020">
    <property type="term" value="C:membrane"/>
    <property type="evidence" value="ECO:0007669"/>
    <property type="project" value="TreeGrafter"/>
</dbReference>
<name>A0A3L7IWA8_9MICO</name>
<feature type="transmembrane region" description="Helical" evidence="1">
    <location>
        <begin position="207"/>
        <end position="227"/>
    </location>
</feature>
<dbReference type="OrthoDB" id="9796461at2"/>
<reference evidence="4 5" key="1">
    <citation type="submission" date="2018-10" db="EMBL/GenBank/DDBJ databases">
        <authorList>
            <person name="Li J."/>
        </authorList>
    </citation>
    <scope>NUCLEOTIDE SEQUENCE [LARGE SCALE GENOMIC DNA]</scope>
    <source>
        <strain evidence="4 5">ZD1-4</strain>
    </source>
</reference>
<dbReference type="RefSeq" id="WP_121659780.1">
    <property type="nucleotide sequence ID" value="NZ_BMEK01000003.1"/>
</dbReference>